<dbReference type="InterPro" id="IPR000073">
    <property type="entry name" value="AB_hydrolase_1"/>
</dbReference>
<dbReference type="GO" id="GO:0016787">
    <property type="term" value="F:hydrolase activity"/>
    <property type="evidence" value="ECO:0007669"/>
    <property type="project" value="UniProtKB-KW"/>
</dbReference>
<accession>A0ABW3D4D6</accession>
<name>A0ABW3D4D6_9BACL</name>
<dbReference type="Pfam" id="PF00561">
    <property type="entry name" value="Abhydrolase_1"/>
    <property type="match status" value="1"/>
</dbReference>
<dbReference type="PANTHER" id="PTHR12277:SF81">
    <property type="entry name" value="PROTEIN ABHD13"/>
    <property type="match status" value="1"/>
</dbReference>
<dbReference type="Gene3D" id="3.40.50.1820">
    <property type="entry name" value="alpha/beta hydrolase"/>
    <property type="match status" value="1"/>
</dbReference>
<dbReference type="PANTHER" id="PTHR12277">
    <property type="entry name" value="ALPHA/BETA HYDROLASE DOMAIN-CONTAINING PROTEIN"/>
    <property type="match status" value="1"/>
</dbReference>
<feature type="domain" description="AB hydrolase-1" evidence="3">
    <location>
        <begin position="108"/>
        <end position="230"/>
    </location>
</feature>
<dbReference type="SUPFAM" id="SSF53474">
    <property type="entry name" value="alpha/beta-Hydrolases"/>
    <property type="match status" value="1"/>
</dbReference>
<reference evidence="5" key="1">
    <citation type="journal article" date="2019" name="Int. J. Syst. Evol. Microbiol.">
        <title>The Global Catalogue of Microorganisms (GCM) 10K type strain sequencing project: providing services to taxonomists for standard genome sequencing and annotation.</title>
        <authorList>
            <consortium name="The Broad Institute Genomics Platform"/>
            <consortium name="The Broad Institute Genome Sequencing Center for Infectious Disease"/>
            <person name="Wu L."/>
            <person name="Ma J."/>
        </authorList>
    </citation>
    <scope>NUCLEOTIDE SEQUENCE [LARGE SCALE GENOMIC DNA]</scope>
    <source>
        <strain evidence="5">CCUG 57263</strain>
    </source>
</reference>
<evidence type="ECO:0000256" key="2">
    <source>
        <dbReference type="SAM" id="Phobius"/>
    </source>
</evidence>
<feature type="transmembrane region" description="Helical" evidence="2">
    <location>
        <begin position="35"/>
        <end position="63"/>
    </location>
</feature>
<evidence type="ECO:0000259" key="3">
    <source>
        <dbReference type="Pfam" id="PF00561"/>
    </source>
</evidence>
<keyword evidence="2" id="KW-1133">Transmembrane helix</keyword>
<feature type="region of interest" description="Disordered" evidence="1">
    <location>
        <begin position="1"/>
        <end position="25"/>
    </location>
</feature>
<gene>
    <name evidence="4" type="ORF">ACFQ03_03835</name>
</gene>
<keyword evidence="2" id="KW-0472">Membrane</keyword>
<evidence type="ECO:0000313" key="4">
    <source>
        <dbReference type="EMBL" id="MFD0868267.1"/>
    </source>
</evidence>
<keyword evidence="4" id="KW-0378">Hydrolase</keyword>
<keyword evidence="5" id="KW-1185">Reference proteome</keyword>
<keyword evidence="2" id="KW-0812">Transmembrane</keyword>
<proteinExistence type="predicted"/>
<evidence type="ECO:0000256" key="1">
    <source>
        <dbReference type="SAM" id="MobiDB-lite"/>
    </source>
</evidence>
<evidence type="ECO:0000313" key="5">
    <source>
        <dbReference type="Proteomes" id="UP001597120"/>
    </source>
</evidence>
<dbReference type="EMBL" id="JBHTIU010000010">
    <property type="protein sequence ID" value="MFD0868267.1"/>
    <property type="molecule type" value="Genomic_DNA"/>
</dbReference>
<sequence length="335" mass="38012">MNSTPVISSTPLFPESATSPTVSSNRSNRFNRFKWLYLSLSLIGIVIVSAVLGFYAYIAWVLARPVIPPLQSNPLQAVGLPYEEVQFPSANESRIVDGWFIPGSSATTVILSHGYGTNREEPWVPSYELAAEINRHQYNVLMFDYGFVHPDRPFTGGIVETQELLGAVNYVKQRGAEHVFIWGFSMGAGTALQAALNTDLIDGMILDSTFILDPETMFFNIKQQASLLPRFPSIALVSMFLPVFNGHSFKEVPYRTVNQTSYPIPILLVHSEQDDKAPYETITRFYENQKDEPRTKLWLLPDAPHEMIFRTHPEEYLRRTFQFLEEIIRPDSLTV</sequence>
<dbReference type="RefSeq" id="WP_144934947.1">
    <property type="nucleotide sequence ID" value="NZ_JBHTIU010000010.1"/>
</dbReference>
<protein>
    <submittedName>
        <fullName evidence="4">Alpha/beta hydrolase</fullName>
    </submittedName>
</protein>
<dbReference type="InterPro" id="IPR029058">
    <property type="entry name" value="AB_hydrolase_fold"/>
</dbReference>
<dbReference type="Proteomes" id="UP001597120">
    <property type="component" value="Unassembled WGS sequence"/>
</dbReference>
<comment type="caution">
    <text evidence="4">The sequence shown here is derived from an EMBL/GenBank/DDBJ whole genome shotgun (WGS) entry which is preliminary data.</text>
</comment>
<organism evidence="4 5">
    <name type="scientific">Paenibacillus residui</name>
    <dbReference type="NCBI Taxonomy" id="629724"/>
    <lineage>
        <taxon>Bacteria</taxon>
        <taxon>Bacillati</taxon>
        <taxon>Bacillota</taxon>
        <taxon>Bacilli</taxon>
        <taxon>Bacillales</taxon>
        <taxon>Paenibacillaceae</taxon>
        <taxon>Paenibacillus</taxon>
    </lineage>
</organism>